<dbReference type="GO" id="GO:0005886">
    <property type="term" value="C:plasma membrane"/>
    <property type="evidence" value="ECO:0007669"/>
    <property type="project" value="TreeGrafter"/>
</dbReference>
<keyword evidence="6 8" id="KW-0472">Membrane</keyword>
<evidence type="ECO:0000256" key="6">
    <source>
        <dbReference type="ARBA" id="ARBA00023136"/>
    </source>
</evidence>
<keyword evidence="3" id="KW-0132">Cell division</keyword>
<evidence type="ECO:0000256" key="3">
    <source>
        <dbReference type="ARBA" id="ARBA00022618"/>
    </source>
</evidence>
<accession>A0A0G1HGE2</accession>
<dbReference type="InterPro" id="IPR013685">
    <property type="entry name" value="POTRA_FtsQ_type"/>
</dbReference>
<gene>
    <name evidence="10" type="ORF">UW36_C0003G0015</name>
</gene>
<evidence type="ECO:0000313" key="10">
    <source>
        <dbReference type="EMBL" id="KKT45583.1"/>
    </source>
</evidence>
<evidence type="ECO:0000256" key="2">
    <source>
        <dbReference type="ARBA" id="ARBA00022475"/>
    </source>
</evidence>
<evidence type="ECO:0000259" key="9">
    <source>
        <dbReference type="PROSITE" id="PS51779"/>
    </source>
</evidence>
<dbReference type="EMBL" id="LCIA01000003">
    <property type="protein sequence ID" value="KKT45583.1"/>
    <property type="molecule type" value="Genomic_DNA"/>
</dbReference>
<reference evidence="10 11" key="1">
    <citation type="journal article" date="2015" name="Nature">
        <title>rRNA introns, odd ribosomes, and small enigmatic genomes across a large radiation of phyla.</title>
        <authorList>
            <person name="Brown C.T."/>
            <person name="Hug L.A."/>
            <person name="Thomas B.C."/>
            <person name="Sharon I."/>
            <person name="Castelle C.J."/>
            <person name="Singh A."/>
            <person name="Wilkins M.J."/>
            <person name="Williams K.H."/>
            <person name="Banfield J.F."/>
        </authorList>
    </citation>
    <scope>NUCLEOTIDE SEQUENCE [LARGE SCALE GENOMIC DNA]</scope>
</reference>
<evidence type="ECO:0000256" key="8">
    <source>
        <dbReference type="SAM" id="Phobius"/>
    </source>
</evidence>
<comment type="caution">
    <text evidence="10">The sequence shown here is derived from an EMBL/GenBank/DDBJ whole genome shotgun (WGS) entry which is preliminary data.</text>
</comment>
<evidence type="ECO:0000313" key="11">
    <source>
        <dbReference type="Proteomes" id="UP000034128"/>
    </source>
</evidence>
<proteinExistence type="predicted"/>
<keyword evidence="5 8" id="KW-1133">Transmembrane helix</keyword>
<dbReference type="Proteomes" id="UP000034128">
    <property type="component" value="Unassembled WGS sequence"/>
</dbReference>
<dbReference type="PANTHER" id="PTHR37820">
    <property type="entry name" value="CELL DIVISION PROTEIN DIVIB"/>
    <property type="match status" value="1"/>
</dbReference>
<organism evidence="10 11">
    <name type="scientific">candidate division WWE3 bacterium GW2011_GWA2_44_16</name>
    <dbReference type="NCBI Taxonomy" id="1619110"/>
    <lineage>
        <taxon>Bacteria</taxon>
        <taxon>Katanobacteria</taxon>
    </lineage>
</organism>
<dbReference type="InterPro" id="IPR050487">
    <property type="entry name" value="FtsQ_DivIB"/>
</dbReference>
<sequence length="283" mass="31836">MKKKSVSTLIYYQDKSRKKVRTKIHVHVNKEKRARAVFSILKLLFLFLLGGSVVFGYVKYKPFRVTRVDVLGEGRFVNLEDVRKIAETNVLGKDIIVVNTAGVVEAIAHNYLAAKSVKVTKSYPRTIQVTVTERVPIALLLAKDASLLAKESTSYYFVDAEGFVLGPADKTTTNLPIISYGQKVYVGKFLEENAISYYFELLHALDENSILVSTISAFPKYVQFYTGDSVEALFTVAQSPKSQAKILARMLESFKTEGKKPRKIDLRFDKVIVEFNQEAKGTD</sequence>
<dbReference type="PROSITE" id="PS51779">
    <property type="entry name" value="POTRA"/>
    <property type="match status" value="1"/>
</dbReference>
<protein>
    <recommendedName>
        <fullName evidence="9">POTRA domain-containing protein</fullName>
    </recommendedName>
</protein>
<feature type="transmembrane region" description="Helical" evidence="8">
    <location>
        <begin position="40"/>
        <end position="58"/>
    </location>
</feature>
<evidence type="ECO:0000256" key="5">
    <source>
        <dbReference type="ARBA" id="ARBA00022989"/>
    </source>
</evidence>
<keyword evidence="4 8" id="KW-0812">Transmembrane</keyword>
<evidence type="ECO:0000256" key="4">
    <source>
        <dbReference type="ARBA" id="ARBA00022692"/>
    </source>
</evidence>
<name>A0A0G1HGE2_UNCKA</name>
<dbReference type="InterPro" id="IPR034746">
    <property type="entry name" value="POTRA"/>
</dbReference>
<dbReference type="PANTHER" id="PTHR37820:SF1">
    <property type="entry name" value="CELL DIVISION PROTEIN FTSQ"/>
    <property type="match status" value="1"/>
</dbReference>
<dbReference type="STRING" id="1619110.UW36_C0003G0015"/>
<evidence type="ECO:0000256" key="1">
    <source>
        <dbReference type="ARBA" id="ARBA00004370"/>
    </source>
</evidence>
<dbReference type="AlphaFoldDB" id="A0A0G1HGE2"/>
<evidence type="ECO:0000256" key="7">
    <source>
        <dbReference type="ARBA" id="ARBA00023306"/>
    </source>
</evidence>
<dbReference type="GO" id="GO:0051301">
    <property type="term" value="P:cell division"/>
    <property type="evidence" value="ECO:0007669"/>
    <property type="project" value="UniProtKB-KW"/>
</dbReference>
<comment type="subcellular location">
    <subcellularLocation>
        <location evidence="1">Membrane</location>
    </subcellularLocation>
</comment>
<dbReference type="Pfam" id="PF08478">
    <property type="entry name" value="POTRA_1"/>
    <property type="match status" value="1"/>
</dbReference>
<feature type="domain" description="POTRA" evidence="9">
    <location>
        <begin position="63"/>
        <end position="134"/>
    </location>
</feature>
<keyword evidence="7" id="KW-0131">Cell cycle</keyword>
<keyword evidence="2" id="KW-1003">Cell membrane</keyword>
<dbReference type="Gene3D" id="3.10.20.310">
    <property type="entry name" value="membrane protein fhac"/>
    <property type="match status" value="1"/>
</dbReference>